<dbReference type="RefSeq" id="XP_022510136.1">
    <property type="nucleotide sequence ID" value="XM_022657598.1"/>
</dbReference>
<dbReference type="GO" id="GO:0003676">
    <property type="term" value="F:nucleic acid binding"/>
    <property type="evidence" value="ECO:0007669"/>
    <property type="project" value="InterPro"/>
</dbReference>
<evidence type="ECO:0000313" key="2">
    <source>
        <dbReference type="EMBL" id="OAG38184.1"/>
    </source>
</evidence>
<gene>
    <name evidence="2" type="ORF">AYO21_07644</name>
</gene>
<sequence length="243" mass="28761">MPPQTRSTYRHSTPDRGLNTGDYDTVKKTRFFEAWDARQPGQSLRSITQAHRIDKKTGSNWLQQRLEIGSPAYRRTRPQSQILGRPSKIEKRQIQTLLSPSKNPYRNDPYEAQIAYFDLRVSARQLRRRLTQLTKNAQLYKAVYYKDELSKETEKTRVEYGKRHAGKTVENFWQWVYFTDEFHFDPTSQRAPRVLRETGARYNQENIVPRAPKKGIVLHAAGWVNWHAKCPELLFWHDRTRKA</sequence>
<keyword evidence="3" id="KW-1185">Reference proteome</keyword>
<organism evidence="2 3">
    <name type="scientific">Fonsecaea monophora</name>
    <dbReference type="NCBI Taxonomy" id="254056"/>
    <lineage>
        <taxon>Eukaryota</taxon>
        <taxon>Fungi</taxon>
        <taxon>Dikarya</taxon>
        <taxon>Ascomycota</taxon>
        <taxon>Pezizomycotina</taxon>
        <taxon>Eurotiomycetes</taxon>
        <taxon>Chaetothyriomycetidae</taxon>
        <taxon>Chaetothyriales</taxon>
        <taxon>Herpotrichiellaceae</taxon>
        <taxon>Fonsecaea</taxon>
    </lineage>
</organism>
<comment type="caution">
    <text evidence="2">The sequence shown here is derived from an EMBL/GenBank/DDBJ whole genome shotgun (WGS) entry which is preliminary data.</text>
</comment>
<accession>A0A177F1I5</accession>
<feature type="compositionally biased region" description="Polar residues" evidence="1">
    <location>
        <begin position="1"/>
        <end position="11"/>
    </location>
</feature>
<dbReference type="Gene3D" id="3.30.420.10">
    <property type="entry name" value="Ribonuclease H-like superfamily/Ribonuclease H"/>
    <property type="match status" value="1"/>
</dbReference>
<dbReference type="InterPro" id="IPR036397">
    <property type="entry name" value="RNaseH_sf"/>
</dbReference>
<dbReference type="AlphaFoldDB" id="A0A177F1I5"/>
<reference evidence="2 3" key="1">
    <citation type="submission" date="2016-03" db="EMBL/GenBank/DDBJ databases">
        <title>Draft genome sequence of the Fonsecaea monophora CBS 269.37.</title>
        <authorList>
            <person name="Bombassaro A."/>
            <person name="Vinicius W.A."/>
            <person name="De Hoog S."/>
            <person name="Sun J."/>
            <person name="Souza E.M."/>
            <person name="Raittz R.T."/>
            <person name="Costa F."/>
            <person name="Leao A.C."/>
            <person name="Tadra-Sfeir M.Z."/>
            <person name="Baura V."/>
            <person name="Balsanelli E."/>
            <person name="Pedrosa F.O."/>
            <person name="Moreno L.F."/>
            <person name="Steffens M.B."/>
            <person name="Xi L."/>
            <person name="Bocca A.L."/>
            <person name="Felipe M.S."/>
            <person name="Teixeira M."/>
            <person name="Telles Filho F.Q."/>
            <person name="Azevedo C.M."/>
            <person name="Gomes R."/>
            <person name="Vicente V.A."/>
        </authorList>
    </citation>
    <scope>NUCLEOTIDE SEQUENCE [LARGE SCALE GENOMIC DNA]</scope>
    <source>
        <strain evidence="2 3">CBS 269.37</strain>
    </source>
</reference>
<protein>
    <submittedName>
        <fullName evidence="2">Uncharacterized protein</fullName>
    </submittedName>
</protein>
<dbReference type="OrthoDB" id="3558968at2759"/>
<evidence type="ECO:0000313" key="3">
    <source>
        <dbReference type="Proteomes" id="UP000077002"/>
    </source>
</evidence>
<dbReference type="EMBL" id="LVKK01000060">
    <property type="protein sequence ID" value="OAG38184.1"/>
    <property type="molecule type" value="Genomic_DNA"/>
</dbReference>
<feature type="region of interest" description="Disordered" evidence="1">
    <location>
        <begin position="1"/>
        <end position="22"/>
    </location>
</feature>
<dbReference type="GeneID" id="34602797"/>
<name>A0A177F1I5_9EURO</name>
<dbReference type="Proteomes" id="UP000077002">
    <property type="component" value="Unassembled WGS sequence"/>
</dbReference>
<evidence type="ECO:0000256" key="1">
    <source>
        <dbReference type="SAM" id="MobiDB-lite"/>
    </source>
</evidence>
<proteinExistence type="predicted"/>